<proteinExistence type="inferred from homology"/>
<keyword evidence="9 13" id="KW-0418">Kinase</keyword>
<evidence type="ECO:0000256" key="5">
    <source>
        <dbReference type="ARBA" id="ARBA00022516"/>
    </source>
</evidence>
<evidence type="ECO:0000256" key="8">
    <source>
        <dbReference type="ARBA" id="ARBA00022741"/>
    </source>
</evidence>
<dbReference type="NCBIfam" id="TIGR00682">
    <property type="entry name" value="lpxK"/>
    <property type="match status" value="1"/>
</dbReference>
<keyword evidence="7 13" id="KW-0808">Transferase</keyword>
<dbReference type="EMBL" id="BAAFGK010000005">
    <property type="protein sequence ID" value="GAB0058853.1"/>
    <property type="molecule type" value="Genomic_DNA"/>
</dbReference>
<dbReference type="SUPFAM" id="SSF52540">
    <property type="entry name" value="P-loop containing nucleoside triphosphate hydrolases"/>
    <property type="match status" value="1"/>
</dbReference>
<comment type="caution">
    <text evidence="14">The sequence shown here is derived from an EMBL/GenBank/DDBJ whole genome shotgun (WGS) entry which is preliminary data.</text>
</comment>
<evidence type="ECO:0000256" key="9">
    <source>
        <dbReference type="ARBA" id="ARBA00022777"/>
    </source>
</evidence>
<reference evidence="14 15" key="1">
    <citation type="submission" date="2024-05" db="EMBL/GenBank/DDBJ databases">
        <authorList>
            <consortium name="Candidatus Magnetaquicoccaceae bacterium FCR-1 genome sequencing consortium"/>
            <person name="Shimoshige H."/>
            <person name="Shimamura S."/>
            <person name="Taoka A."/>
            <person name="Kobayashi H."/>
            <person name="Maekawa T."/>
        </authorList>
    </citation>
    <scope>NUCLEOTIDE SEQUENCE [LARGE SCALE GENOMIC DNA]</scope>
    <source>
        <strain evidence="14 15">FCR-1</strain>
    </source>
</reference>
<keyword evidence="5 13" id="KW-0444">Lipid biosynthesis</keyword>
<feature type="binding site" evidence="13">
    <location>
        <begin position="65"/>
        <end position="72"/>
    </location>
    <ligand>
        <name>ATP</name>
        <dbReference type="ChEBI" id="CHEBI:30616"/>
    </ligand>
</feature>
<evidence type="ECO:0000256" key="12">
    <source>
        <dbReference type="ARBA" id="ARBA00029757"/>
    </source>
</evidence>
<evidence type="ECO:0000256" key="3">
    <source>
        <dbReference type="ARBA" id="ARBA00012071"/>
    </source>
</evidence>
<evidence type="ECO:0000313" key="15">
    <source>
        <dbReference type="Proteomes" id="UP001628193"/>
    </source>
</evidence>
<dbReference type="Proteomes" id="UP001628193">
    <property type="component" value="Unassembled WGS sequence"/>
</dbReference>
<evidence type="ECO:0000256" key="13">
    <source>
        <dbReference type="HAMAP-Rule" id="MF_00409"/>
    </source>
</evidence>
<dbReference type="GO" id="GO:0009029">
    <property type="term" value="F:lipid-A 4'-kinase activity"/>
    <property type="evidence" value="ECO:0007669"/>
    <property type="project" value="UniProtKB-EC"/>
</dbReference>
<dbReference type="PANTHER" id="PTHR42724">
    <property type="entry name" value="TETRAACYLDISACCHARIDE 4'-KINASE"/>
    <property type="match status" value="1"/>
</dbReference>
<comment type="similarity">
    <text evidence="13">Belongs to the LpxK family.</text>
</comment>
<keyword evidence="15" id="KW-1185">Reference proteome</keyword>
<accession>A0ABQ0CD98</accession>
<organism evidence="14 15">
    <name type="scientific">Candidatus Magnetaquiglobus chichijimensis</name>
    <dbReference type="NCBI Taxonomy" id="3141448"/>
    <lineage>
        <taxon>Bacteria</taxon>
        <taxon>Pseudomonadati</taxon>
        <taxon>Pseudomonadota</taxon>
        <taxon>Magnetococcia</taxon>
        <taxon>Magnetococcales</taxon>
        <taxon>Candidatus Magnetaquicoccaceae</taxon>
        <taxon>Candidatus Magnetaquiglobus</taxon>
    </lineage>
</organism>
<dbReference type="EC" id="2.7.1.130" evidence="3 13"/>
<keyword evidence="6 13" id="KW-0441">Lipid A biosynthesis</keyword>
<name>A0ABQ0CD98_9PROT</name>
<evidence type="ECO:0000313" key="14">
    <source>
        <dbReference type="EMBL" id="GAB0058853.1"/>
    </source>
</evidence>
<dbReference type="Gene3D" id="3.40.50.300">
    <property type="entry name" value="P-loop containing nucleotide triphosphate hydrolases"/>
    <property type="match status" value="1"/>
</dbReference>
<evidence type="ECO:0000256" key="10">
    <source>
        <dbReference type="ARBA" id="ARBA00022840"/>
    </source>
</evidence>
<sequence length="380" mass="41329">MQTLLPWLRGELVPDSRMGRGLLRVLGGLGAILARYQRWRVGRYRRGAKRGYRAPCPVISVGNLTVGGTGKTPMVIRLARWIQASGGRVAVVSRGYRQKSRAKVTVVSDHERVRLAPPEAADEAALLARTLPGVAVLTGSDRAALIRHATQRLGSDWILMDDGFHRLDVVRDLDLVLLDARRPFGNGFLLPGGILRESPEALERCDGVILTRAEDAEVARGAREMLRERFFKGRILAATHRPTGWIDARQPGAVAPLAGLTGSVLAFCGLAAPEGFRRTLERLGVRVAGFHPFPDHHAFTLGEVRGLVDQARRLGAGVLVCTEKDLVKLDRVVGMVELPVLALRVEMAMLENGEAWLEAWLGKLAGSRGQGPLVGFGAKL</sequence>
<evidence type="ECO:0000256" key="6">
    <source>
        <dbReference type="ARBA" id="ARBA00022556"/>
    </source>
</evidence>
<dbReference type="RefSeq" id="WP_420906572.1">
    <property type="nucleotide sequence ID" value="NZ_BAAFGK010000005.1"/>
</dbReference>
<evidence type="ECO:0000256" key="1">
    <source>
        <dbReference type="ARBA" id="ARBA00002274"/>
    </source>
</evidence>
<evidence type="ECO:0000256" key="4">
    <source>
        <dbReference type="ARBA" id="ARBA00016436"/>
    </source>
</evidence>
<comment type="pathway">
    <text evidence="2 13">Glycolipid biosynthesis; lipid IV(A) biosynthesis; lipid IV(A) from (3R)-3-hydroxytetradecanoyl-[acyl-carrier-protein] and UDP-N-acetyl-alpha-D-glucosamine: step 6/6.</text>
</comment>
<evidence type="ECO:0000256" key="7">
    <source>
        <dbReference type="ARBA" id="ARBA00022679"/>
    </source>
</evidence>
<protein>
    <recommendedName>
        <fullName evidence="4 13">Tetraacyldisaccharide 4'-kinase</fullName>
        <ecNumber evidence="3 13">2.7.1.130</ecNumber>
    </recommendedName>
    <alternativeName>
        <fullName evidence="12 13">Lipid A 4'-kinase</fullName>
    </alternativeName>
</protein>
<evidence type="ECO:0000256" key="2">
    <source>
        <dbReference type="ARBA" id="ARBA00004870"/>
    </source>
</evidence>
<evidence type="ECO:0000256" key="11">
    <source>
        <dbReference type="ARBA" id="ARBA00023098"/>
    </source>
</evidence>
<keyword evidence="10 13" id="KW-0067">ATP-binding</keyword>
<dbReference type="Pfam" id="PF02606">
    <property type="entry name" value="LpxK"/>
    <property type="match status" value="1"/>
</dbReference>
<reference evidence="14 15" key="2">
    <citation type="submission" date="2024-09" db="EMBL/GenBank/DDBJ databases">
        <title>Draft genome sequence of Candidatus Magnetaquicoccaceae bacterium FCR-1.</title>
        <authorList>
            <person name="Shimoshige H."/>
            <person name="Shimamura S."/>
            <person name="Taoka A."/>
            <person name="Kobayashi H."/>
            <person name="Maekawa T."/>
        </authorList>
    </citation>
    <scope>NUCLEOTIDE SEQUENCE [LARGE SCALE GENOMIC DNA]</scope>
    <source>
        <strain evidence="14 15">FCR-1</strain>
    </source>
</reference>
<gene>
    <name evidence="13 14" type="primary">lpxK</name>
    <name evidence="14" type="ORF">SIID45300_03211</name>
</gene>
<keyword evidence="8 13" id="KW-0547">Nucleotide-binding</keyword>
<dbReference type="HAMAP" id="MF_00409">
    <property type="entry name" value="LpxK"/>
    <property type="match status" value="1"/>
</dbReference>
<dbReference type="InterPro" id="IPR003758">
    <property type="entry name" value="LpxK"/>
</dbReference>
<comment type="catalytic activity">
    <reaction evidence="13">
        <text>a lipid A disaccharide + ATP = a lipid IVA + ADP + H(+)</text>
        <dbReference type="Rhea" id="RHEA:67840"/>
        <dbReference type="ChEBI" id="CHEBI:15378"/>
        <dbReference type="ChEBI" id="CHEBI:30616"/>
        <dbReference type="ChEBI" id="CHEBI:176343"/>
        <dbReference type="ChEBI" id="CHEBI:176425"/>
        <dbReference type="ChEBI" id="CHEBI:456216"/>
        <dbReference type="EC" id="2.7.1.130"/>
    </reaction>
</comment>
<keyword evidence="11 13" id="KW-0443">Lipid metabolism</keyword>
<dbReference type="InterPro" id="IPR027417">
    <property type="entry name" value="P-loop_NTPase"/>
</dbReference>
<comment type="function">
    <text evidence="1 13">Transfers the gamma-phosphate of ATP to the 4'-position of a tetraacyldisaccharide 1-phosphate intermediate (termed DS-1-P) to form tetraacyldisaccharide 1,4'-bis-phosphate (lipid IVA).</text>
</comment>
<dbReference type="PANTHER" id="PTHR42724:SF1">
    <property type="entry name" value="TETRAACYLDISACCHARIDE 4'-KINASE, MITOCHONDRIAL-RELATED"/>
    <property type="match status" value="1"/>
</dbReference>